<feature type="transmembrane region" description="Helical" evidence="5">
    <location>
        <begin position="21"/>
        <end position="43"/>
    </location>
</feature>
<dbReference type="InterPro" id="IPR050367">
    <property type="entry name" value="APC_superfamily"/>
</dbReference>
<evidence type="ECO:0000259" key="6">
    <source>
        <dbReference type="Pfam" id="PF00324"/>
    </source>
</evidence>
<evidence type="ECO:0000256" key="3">
    <source>
        <dbReference type="ARBA" id="ARBA00022989"/>
    </source>
</evidence>
<evidence type="ECO:0000313" key="8">
    <source>
        <dbReference type="Proteomes" id="UP000037982"/>
    </source>
</evidence>
<evidence type="ECO:0000256" key="1">
    <source>
        <dbReference type="ARBA" id="ARBA00004141"/>
    </source>
</evidence>
<feature type="transmembrane region" description="Helical" evidence="5">
    <location>
        <begin position="378"/>
        <end position="403"/>
    </location>
</feature>
<dbReference type="Pfam" id="PF00324">
    <property type="entry name" value="AA_permease"/>
    <property type="match status" value="1"/>
</dbReference>
<feature type="transmembrane region" description="Helical" evidence="5">
    <location>
        <begin position="82"/>
        <end position="109"/>
    </location>
</feature>
<dbReference type="GO" id="GO:0022857">
    <property type="term" value="F:transmembrane transporter activity"/>
    <property type="evidence" value="ECO:0007669"/>
    <property type="project" value="InterPro"/>
</dbReference>
<name>A0A0N1JWE4_9ACTN</name>
<organism evidence="7 8">
    <name type="scientific">Streptomyces chattanoogensis</name>
    <dbReference type="NCBI Taxonomy" id="66876"/>
    <lineage>
        <taxon>Bacteria</taxon>
        <taxon>Bacillati</taxon>
        <taxon>Actinomycetota</taxon>
        <taxon>Actinomycetes</taxon>
        <taxon>Kitasatosporales</taxon>
        <taxon>Streptomycetaceae</taxon>
        <taxon>Streptomyces</taxon>
    </lineage>
</organism>
<keyword evidence="2 5" id="KW-0812">Transmembrane</keyword>
<sequence length="507" mass="52212">MSTFKGQERALRADRIGTPGLLLSVLAASAPLMVVAGVMATTYQVMGIVGQPLLFVILGVVMALFSVGYAEMSRHVHNAGAFYAYIARGLGGTVGAGASFVALASYSTLQCGIYGMFGFEVSGLLERHFSVSVAWWIPGLLAVAVTGVLGALKIDLNAKVLGVLLCIEVAMIVVFDTAFAAQPGPQGLSLHAFDPATLGGAGLGTTLCFAVTAFVGFEQAPVYAEETSRPGTVVARVMFLCVGIVAVFFALSSWLIGVATGPDHVVATAGEHGPGLIFALTEPRLGTVFTDVLHLFFVTGIFASMLSFHNVVARYAFAMGREGLLPAPLGRTAKASGAPALGSLLQTVIALLVVTVFAATDDKPTGDPTAPVLELFTWAGNVGAIGVILLMATASVAVIAFFVRRGAGRAQAVRLLCAGLAALALLIVLGYGVTDFDVLVAAERGSVLTWLLPSLIGIAAVIGLVHGRVLRARRPGVHARIGLGNEAFQLDKAAGAATPAPASPKEN</sequence>
<keyword evidence="3 5" id="KW-1133">Transmembrane helix</keyword>
<evidence type="ECO:0000256" key="2">
    <source>
        <dbReference type="ARBA" id="ARBA00022692"/>
    </source>
</evidence>
<evidence type="ECO:0000256" key="5">
    <source>
        <dbReference type="SAM" id="Phobius"/>
    </source>
</evidence>
<keyword evidence="4 5" id="KW-0472">Membrane</keyword>
<comment type="subcellular location">
    <subcellularLocation>
        <location evidence="1">Membrane</location>
        <topology evidence="1">Multi-pass membrane protein</topology>
    </subcellularLocation>
</comment>
<feature type="transmembrane region" description="Helical" evidence="5">
    <location>
        <begin position="445"/>
        <end position="465"/>
    </location>
</feature>
<gene>
    <name evidence="7" type="ORF">ADL29_24275</name>
</gene>
<feature type="transmembrane region" description="Helical" evidence="5">
    <location>
        <begin position="415"/>
        <end position="433"/>
    </location>
</feature>
<proteinExistence type="predicted"/>
<feature type="transmembrane region" description="Helical" evidence="5">
    <location>
        <begin position="161"/>
        <end position="181"/>
    </location>
</feature>
<dbReference type="GO" id="GO:0005886">
    <property type="term" value="C:plasma membrane"/>
    <property type="evidence" value="ECO:0007669"/>
    <property type="project" value="UniProtKB-SubCell"/>
</dbReference>
<comment type="caution">
    <text evidence="7">The sequence shown here is derived from an EMBL/GenBank/DDBJ whole genome shotgun (WGS) entry which is preliminary data.</text>
</comment>
<feature type="transmembrane region" description="Helical" evidence="5">
    <location>
        <begin position="237"/>
        <end position="256"/>
    </location>
</feature>
<feature type="transmembrane region" description="Helical" evidence="5">
    <location>
        <begin position="292"/>
        <end position="317"/>
    </location>
</feature>
<keyword evidence="8" id="KW-1185">Reference proteome</keyword>
<dbReference type="PANTHER" id="PTHR42770">
    <property type="entry name" value="AMINO ACID TRANSPORTER-RELATED"/>
    <property type="match status" value="1"/>
</dbReference>
<feature type="transmembrane region" description="Helical" evidence="5">
    <location>
        <begin position="196"/>
        <end position="217"/>
    </location>
</feature>
<dbReference type="PATRIC" id="fig|66876.3.peg.5321"/>
<reference evidence="8" key="1">
    <citation type="submission" date="2015-07" db="EMBL/GenBank/DDBJ databases">
        <authorList>
            <person name="Ju K.-S."/>
            <person name="Doroghazi J.R."/>
            <person name="Metcalf W.W."/>
        </authorList>
    </citation>
    <scope>NUCLEOTIDE SEQUENCE [LARGE SCALE GENOMIC DNA]</scope>
    <source>
        <strain evidence="8">NRRL ISP-5002</strain>
    </source>
</reference>
<feature type="domain" description="Amino acid permease/ SLC12A" evidence="6">
    <location>
        <begin position="25"/>
        <end position="402"/>
    </location>
</feature>
<dbReference type="PANTHER" id="PTHR42770:SF16">
    <property type="entry name" value="AMINO ACID PERMEASE"/>
    <property type="match status" value="1"/>
</dbReference>
<dbReference type="PIRSF" id="PIRSF006060">
    <property type="entry name" value="AA_transporter"/>
    <property type="match status" value="1"/>
</dbReference>
<evidence type="ECO:0000256" key="4">
    <source>
        <dbReference type="ARBA" id="ARBA00023136"/>
    </source>
</evidence>
<dbReference type="Gene3D" id="1.20.1740.10">
    <property type="entry name" value="Amino acid/polyamine transporter I"/>
    <property type="match status" value="1"/>
</dbReference>
<feature type="transmembrane region" description="Helical" evidence="5">
    <location>
        <begin position="129"/>
        <end position="149"/>
    </location>
</feature>
<dbReference type="Proteomes" id="UP000037982">
    <property type="component" value="Unassembled WGS sequence"/>
</dbReference>
<dbReference type="InterPro" id="IPR004841">
    <property type="entry name" value="AA-permease/SLC12A_dom"/>
</dbReference>
<dbReference type="EMBL" id="LGKG01000148">
    <property type="protein sequence ID" value="KPC61488.1"/>
    <property type="molecule type" value="Genomic_DNA"/>
</dbReference>
<accession>A0A0N1JWE4</accession>
<feature type="transmembrane region" description="Helical" evidence="5">
    <location>
        <begin position="338"/>
        <end position="358"/>
    </location>
</feature>
<dbReference type="AlphaFoldDB" id="A0A0N1JWE4"/>
<feature type="transmembrane region" description="Helical" evidence="5">
    <location>
        <begin position="49"/>
        <end position="70"/>
    </location>
</feature>
<protein>
    <submittedName>
        <fullName evidence="7">Amino acid permease</fullName>
    </submittedName>
</protein>
<evidence type="ECO:0000313" key="7">
    <source>
        <dbReference type="EMBL" id="KPC61488.1"/>
    </source>
</evidence>